<evidence type="ECO:0000313" key="2">
    <source>
        <dbReference type="Proteomes" id="UP000824540"/>
    </source>
</evidence>
<protein>
    <submittedName>
        <fullName evidence="1">Uncharacterized protein</fullName>
    </submittedName>
</protein>
<keyword evidence="2" id="KW-1185">Reference proteome</keyword>
<dbReference type="EMBL" id="JAFBMS010000031">
    <property type="protein sequence ID" value="KAG9342032.1"/>
    <property type="molecule type" value="Genomic_DNA"/>
</dbReference>
<dbReference type="Proteomes" id="UP000824540">
    <property type="component" value="Unassembled WGS sequence"/>
</dbReference>
<dbReference type="AlphaFoldDB" id="A0A8T2NWT2"/>
<evidence type="ECO:0000313" key="1">
    <source>
        <dbReference type="EMBL" id="KAG9342032.1"/>
    </source>
</evidence>
<proteinExistence type="predicted"/>
<reference evidence="1" key="1">
    <citation type="thesis" date="2021" institute="BYU ScholarsArchive" country="Provo, UT, USA">
        <title>Applications of and Algorithms for Genome Assembly and Genomic Analyses with an Emphasis on Marine Teleosts.</title>
        <authorList>
            <person name="Pickett B.D."/>
        </authorList>
    </citation>
    <scope>NUCLEOTIDE SEQUENCE</scope>
    <source>
        <strain evidence="1">HI-2016</strain>
    </source>
</reference>
<name>A0A8T2NWT2_9TELE</name>
<comment type="caution">
    <text evidence="1">The sequence shown here is derived from an EMBL/GenBank/DDBJ whole genome shotgun (WGS) entry which is preliminary data.</text>
</comment>
<accession>A0A8T2NWT2</accession>
<gene>
    <name evidence="1" type="ORF">JZ751_018350</name>
</gene>
<organism evidence="1 2">
    <name type="scientific">Albula glossodonta</name>
    <name type="common">roundjaw bonefish</name>
    <dbReference type="NCBI Taxonomy" id="121402"/>
    <lineage>
        <taxon>Eukaryota</taxon>
        <taxon>Metazoa</taxon>
        <taxon>Chordata</taxon>
        <taxon>Craniata</taxon>
        <taxon>Vertebrata</taxon>
        <taxon>Euteleostomi</taxon>
        <taxon>Actinopterygii</taxon>
        <taxon>Neopterygii</taxon>
        <taxon>Teleostei</taxon>
        <taxon>Albuliformes</taxon>
        <taxon>Albulidae</taxon>
        <taxon>Albula</taxon>
    </lineage>
</organism>
<sequence>MPPLSMPSLPIRAAIGCAPHQVMKLSADRRSLATRVSHMSFTRVLISSALGMLSEALPNDG</sequence>